<comment type="caution">
    <text evidence="1">The sequence shown here is derived from an EMBL/GenBank/DDBJ whole genome shotgun (WGS) entry which is preliminary data.</text>
</comment>
<name>A0AA88IXQ1_FICCA</name>
<gene>
    <name evidence="1" type="ORF">TIFTF001_026183</name>
</gene>
<evidence type="ECO:0000313" key="2">
    <source>
        <dbReference type="Proteomes" id="UP001187192"/>
    </source>
</evidence>
<proteinExistence type="predicted"/>
<dbReference type="AlphaFoldDB" id="A0AA88IXQ1"/>
<sequence>MKGLKCNHEKIVVEVDNSNEFVCDKNIEEEAFVLEVDKNVHEVSSLKTISSVFIEDTTSQDLLRSAPSSLGVAFTLSNIVDFEGIVYKPQSVCVNFNGNLRGQLVALLDNSLLQRQISCNEPVSWSSGSQVLVPTSVVYYELISFGIVVFPLDVAFKAHV</sequence>
<dbReference type="Gramene" id="FCD_00024452-RA">
    <property type="protein sequence ID" value="FCD_00024452-RA:cds"/>
    <property type="gene ID" value="FCD_00024452"/>
</dbReference>
<dbReference type="EMBL" id="BTGU01000068">
    <property type="protein sequence ID" value="GMN57080.1"/>
    <property type="molecule type" value="Genomic_DNA"/>
</dbReference>
<accession>A0AA88IXQ1</accession>
<dbReference type="Proteomes" id="UP001187192">
    <property type="component" value="Unassembled WGS sequence"/>
</dbReference>
<evidence type="ECO:0000313" key="1">
    <source>
        <dbReference type="EMBL" id="GMN57080.1"/>
    </source>
</evidence>
<organism evidence="1 2">
    <name type="scientific">Ficus carica</name>
    <name type="common">Common fig</name>
    <dbReference type="NCBI Taxonomy" id="3494"/>
    <lineage>
        <taxon>Eukaryota</taxon>
        <taxon>Viridiplantae</taxon>
        <taxon>Streptophyta</taxon>
        <taxon>Embryophyta</taxon>
        <taxon>Tracheophyta</taxon>
        <taxon>Spermatophyta</taxon>
        <taxon>Magnoliopsida</taxon>
        <taxon>eudicotyledons</taxon>
        <taxon>Gunneridae</taxon>
        <taxon>Pentapetalae</taxon>
        <taxon>rosids</taxon>
        <taxon>fabids</taxon>
        <taxon>Rosales</taxon>
        <taxon>Moraceae</taxon>
        <taxon>Ficeae</taxon>
        <taxon>Ficus</taxon>
    </lineage>
</organism>
<protein>
    <submittedName>
        <fullName evidence="1">Uncharacterized protein</fullName>
    </submittedName>
</protein>
<keyword evidence="2" id="KW-1185">Reference proteome</keyword>
<reference evidence="1" key="1">
    <citation type="submission" date="2023-07" db="EMBL/GenBank/DDBJ databases">
        <title>draft genome sequence of fig (Ficus carica).</title>
        <authorList>
            <person name="Takahashi T."/>
            <person name="Nishimura K."/>
        </authorList>
    </citation>
    <scope>NUCLEOTIDE SEQUENCE</scope>
</reference>